<accession>A0ABT5FXP0</accession>
<sequence>MPRTPTRLLAAAALTAAALLTATACTAGTPQAKQKPPAPTKPSATGSAPAPRVLTQAQAQAALVTATDLGEPWAPTQGAATWRDGLLKATTESPECRRLLDALYADDLFGGNTGTRAVTGLDDPLDQTQLRYQVLALNTSDVDRTLAWLKSLPRGCGRFTAVTAHGAVQGVTVREADLPRVGDAQQGLRVTLSSETADGEPMVLTMDVAAVRVGDDTIAVSLGGLGDVSPDATRAAVETGVRRLTEIRKSGRAQI</sequence>
<evidence type="ECO:0000256" key="2">
    <source>
        <dbReference type="SAM" id="SignalP"/>
    </source>
</evidence>
<dbReference type="EMBL" id="JAQOSK010000009">
    <property type="protein sequence ID" value="MDC2957283.1"/>
    <property type="molecule type" value="Genomic_DNA"/>
</dbReference>
<reference evidence="3 4" key="1">
    <citation type="journal article" date="2015" name="Int. J. Syst. Evol. Microbiol.">
        <title>Streptomyces gilvifuscus sp. nov., an actinomycete that produces antibacterial compounds isolated from soil.</title>
        <authorList>
            <person name="Nguyen T.M."/>
            <person name="Kim J."/>
        </authorList>
    </citation>
    <scope>NUCLEOTIDE SEQUENCE [LARGE SCALE GENOMIC DNA]</scope>
    <source>
        <strain evidence="3 4">T113</strain>
    </source>
</reference>
<comment type="caution">
    <text evidence="3">The sequence shown here is derived from an EMBL/GenBank/DDBJ whole genome shotgun (WGS) entry which is preliminary data.</text>
</comment>
<protein>
    <recommendedName>
        <fullName evidence="5">PknH-like extracellular domain-containing protein</fullName>
    </recommendedName>
</protein>
<name>A0ABT5FXP0_9ACTN</name>
<evidence type="ECO:0008006" key="5">
    <source>
        <dbReference type="Google" id="ProtNLM"/>
    </source>
</evidence>
<dbReference type="PROSITE" id="PS51257">
    <property type="entry name" value="PROKAR_LIPOPROTEIN"/>
    <property type="match status" value="1"/>
</dbReference>
<evidence type="ECO:0000256" key="1">
    <source>
        <dbReference type="SAM" id="MobiDB-lite"/>
    </source>
</evidence>
<feature type="chain" id="PRO_5047255686" description="PknH-like extracellular domain-containing protein" evidence="2">
    <location>
        <begin position="28"/>
        <end position="255"/>
    </location>
</feature>
<evidence type="ECO:0000313" key="3">
    <source>
        <dbReference type="EMBL" id="MDC2957283.1"/>
    </source>
</evidence>
<dbReference type="Proteomes" id="UP001221328">
    <property type="component" value="Unassembled WGS sequence"/>
</dbReference>
<feature type="signal peptide" evidence="2">
    <location>
        <begin position="1"/>
        <end position="27"/>
    </location>
</feature>
<gene>
    <name evidence="3" type="ORF">PO587_22720</name>
</gene>
<evidence type="ECO:0000313" key="4">
    <source>
        <dbReference type="Proteomes" id="UP001221328"/>
    </source>
</evidence>
<keyword evidence="4" id="KW-1185">Reference proteome</keyword>
<feature type="region of interest" description="Disordered" evidence="1">
    <location>
        <begin position="28"/>
        <end position="49"/>
    </location>
</feature>
<keyword evidence="2" id="KW-0732">Signal</keyword>
<dbReference type="RefSeq" id="WP_272176474.1">
    <property type="nucleotide sequence ID" value="NZ_JAQOSK010000009.1"/>
</dbReference>
<organism evidence="3 4">
    <name type="scientific">Streptomyces gilvifuscus</name>
    <dbReference type="NCBI Taxonomy" id="1550617"/>
    <lineage>
        <taxon>Bacteria</taxon>
        <taxon>Bacillati</taxon>
        <taxon>Actinomycetota</taxon>
        <taxon>Actinomycetes</taxon>
        <taxon>Kitasatosporales</taxon>
        <taxon>Streptomycetaceae</taxon>
        <taxon>Streptomyces</taxon>
    </lineage>
</organism>
<proteinExistence type="predicted"/>